<feature type="transmembrane region" description="Helical" evidence="1">
    <location>
        <begin position="61"/>
        <end position="80"/>
    </location>
</feature>
<protein>
    <submittedName>
        <fullName evidence="3">Acyltransferase</fullName>
    </submittedName>
</protein>
<sequence>MIFFPILLLILIWLLPARGNMICKQREQSQLLKFIASLLVVIGHQASFYNIHDEIFMRETALGALCVSFFLFMSGYGLLCGFLKKNKSLSTEWLKKRMVKLIVPALTAMLLYVVAEWVVGKEVDWRNLFIYWFVSDINLRYGWYVTEIIVLYAAFYIAYKFLIVRNATLALCIAISMTVGVMIVMKSPVWYILGLPCFVMGVLLAYYEIKKSKLLISLSGEIRIKVLMSIMVLIFLCFKNFDIVQQFVPFFNKWRYMYSSYFICNIIFIVIISYILMRLPICRIMDKRGGVFLRGLSSSRCHSVSM</sequence>
<feature type="transmembrane region" description="Helical" evidence="1">
    <location>
        <begin position="214"/>
        <end position="236"/>
    </location>
</feature>
<dbReference type="GO" id="GO:0016747">
    <property type="term" value="F:acyltransferase activity, transferring groups other than amino-acyl groups"/>
    <property type="evidence" value="ECO:0007669"/>
    <property type="project" value="InterPro"/>
</dbReference>
<name>A0AAW5V7H7_9BACT</name>
<evidence type="ECO:0000313" key="4">
    <source>
        <dbReference type="Proteomes" id="UP001209476"/>
    </source>
</evidence>
<keyword evidence="1" id="KW-0812">Transmembrane</keyword>
<feature type="transmembrane region" description="Helical" evidence="1">
    <location>
        <begin position="256"/>
        <end position="277"/>
    </location>
</feature>
<feature type="transmembrane region" description="Helical" evidence="1">
    <location>
        <begin position="166"/>
        <end position="183"/>
    </location>
</feature>
<proteinExistence type="predicted"/>
<comment type="caution">
    <text evidence="3">The sequence shown here is derived from an EMBL/GenBank/DDBJ whole genome shotgun (WGS) entry which is preliminary data.</text>
</comment>
<keyword evidence="3" id="KW-0808">Transferase</keyword>
<feature type="domain" description="Acyltransferase 3" evidence="2">
    <location>
        <begin position="31"/>
        <end position="277"/>
    </location>
</feature>
<keyword evidence="1" id="KW-1133">Transmembrane helix</keyword>
<reference evidence="3" key="1">
    <citation type="submission" date="2022-11" db="EMBL/GenBank/DDBJ databases">
        <title>Genomic repertoires linked with pathogenic potency of arthritogenic Prevotella copri isolated from the gut of rheumatoid arthritis patients.</title>
        <authorList>
            <person name="Nii T."/>
            <person name="Maeda Y."/>
            <person name="Motooka D."/>
            <person name="Naito M."/>
            <person name="Matsumoto Y."/>
            <person name="Ogawa T."/>
            <person name="Oguro-Igashira E."/>
            <person name="Kishikawa T."/>
            <person name="Yamashita M."/>
            <person name="Koizumi S."/>
            <person name="Kurakawa T."/>
            <person name="Okumura R."/>
            <person name="Kayama H."/>
            <person name="Murakami M."/>
            <person name="Sakaguchi T."/>
            <person name="Das B."/>
            <person name="Nakamura S."/>
            <person name="Okada Y."/>
            <person name="Kumanogoh A."/>
            <person name="Takeda K."/>
        </authorList>
    </citation>
    <scope>NUCLEOTIDE SEQUENCE</scope>
    <source>
        <strain evidence="3">RA-N001-16</strain>
    </source>
</reference>
<keyword evidence="3" id="KW-0012">Acyltransferase</keyword>
<dbReference type="Proteomes" id="UP001209476">
    <property type="component" value="Unassembled WGS sequence"/>
</dbReference>
<evidence type="ECO:0000259" key="2">
    <source>
        <dbReference type="Pfam" id="PF01757"/>
    </source>
</evidence>
<gene>
    <name evidence="3" type="ORF">ONS98_13880</name>
</gene>
<feature type="transmembrane region" description="Helical" evidence="1">
    <location>
        <begin position="101"/>
        <end position="119"/>
    </location>
</feature>
<keyword evidence="1" id="KW-0472">Membrane</keyword>
<dbReference type="EMBL" id="JAPDUM010000002">
    <property type="protein sequence ID" value="MCW4166274.1"/>
    <property type="molecule type" value="Genomic_DNA"/>
</dbReference>
<dbReference type="AlphaFoldDB" id="A0AAW5V7H7"/>
<accession>A0AAW5V7H7</accession>
<dbReference type="InterPro" id="IPR002656">
    <property type="entry name" value="Acyl_transf_3_dom"/>
</dbReference>
<evidence type="ECO:0000313" key="3">
    <source>
        <dbReference type="EMBL" id="MCW4166274.1"/>
    </source>
</evidence>
<feature type="transmembrane region" description="Helical" evidence="1">
    <location>
        <begin position="189"/>
        <end position="207"/>
    </location>
</feature>
<dbReference type="RefSeq" id="WP_264960527.1">
    <property type="nucleotide sequence ID" value="NZ_JAPDUM010000002.1"/>
</dbReference>
<organism evidence="3 4">
    <name type="scientific">Segatella copri</name>
    <dbReference type="NCBI Taxonomy" id="165179"/>
    <lineage>
        <taxon>Bacteria</taxon>
        <taxon>Pseudomonadati</taxon>
        <taxon>Bacteroidota</taxon>
        <taxon>Bacteroidia</taxon>
        <taxon>Bacteroidales</taxon>
        <taxon>Prevotellaceae</taxon>
        <taxon>Segatella</taxon>
    </lineage>
</organism>
<dbReference type="Pfam" id="PF01757">
    <property type="entry name" value="Acyl_transf_3"/>
    <property type="match status" value="1"/>
</dbReference>
<feature type="transmembrane region" description="Helical" evidence="1">
    <location>
        <begin position="141"/>
        <end position="159"/>
    </location>
</feature>
<evidence type="ECO:0000256" key="1">
    <source>
        <dbReference type="SAM" id="Phobius"/>
    </source>
</evidence>